<evidence type="ECO:0000313" key="2">
    <source>
        <dbReference type="EMBL" id="URD72625.1"/>
    </source>
</evidence>
<feature type="region of interest" description="Disordered" evidence="1">
    <location>
        <begin position="160"/>
        <end position="195"/>
    </location>
</feature>
<dbReference type="AlphaFoldDB" id="A0A9E7E8S2"/>
<evidence type="ECO:0000256" key="1">
    <source>
        <dbReference type="SAM" id="MobiDB-lite"/>
    </source>
</evidence>
<gene>
    <name evidence="2" type="ORF">MUK42_37233</name>
</gene>
<evidence type="ECO:0000313" key="3">
    <source>
        <dbReference type="Proteomes" id="UP001055439"/>
    </source>
</evidence>
<protein>
    <submittedName>
        <fullName evidence="2">Uncharacterized protein</fullName>
    </submittedName>
</protein>
<proteinExistence type="predicted"/>
<keyword evidence="3" id="KW-1185">Reference proteome</keyword>
<reference evidence="2" key="1">
    <citation type="submission" date="2022-05" db="EMBL/GenBank/DDBJ databases">
        <title>The Musa troglodytarum L. genome provides insights into the mechanism of non-climacteric behaviour and enrichment of carotenoids.</title>
        <authorList>
            <person name="Wang J."/>
        </authorList>
    </citation>
    <scope>NUCLEOTIDE SEQUENCE</scope>
    <source>
        <tissue evidence="2">Leaf</tissue>
    </source>
</reference>
<feature type="compositionally biased region" description="Low complexity" evidence="1">
    <location>
        <begin position="167"/>
        <end position="184"/>
    </location>
</feature>
<feature type="region of interest" description="Disordered" evidence="1">
    <location>
        <begin position="214"/>
        <end position="234"/>
    </location>
</feature>
<sequence>MPFASLSDSATPALSLNILPCLPRLFSSPYFVGRKKEWQECLLLPLAFESDSRKLLRNASAAAAHEAKLVLQYQKDMALQFEDGVAFLWVGHITEESMEKEECRGVGNGGSSTEQNCGVEKKDETKLMDLSTRYGQEIYEAYARCPSHATGGSGLAMKVGTSSPAMTTTTRGSISRGTTTGFSRVHGGVESSSDDLWRVQASTRSATAMRPTIAATPPKRYGSGERHGCSPAEGDDELPAGLIYLTRPLPLLMSR</sequence>
<accession>A0A9E7E8S2</accession>
<organism evidence="2 3">
    <name type="scientific">Musa troglodytarum</name>
    <name type="common">fe'i banana</name>
    <dbReference type="NCBI Taxonomy" id="320322"/>
    <lineage>
        <taxon>Eukaryota</taxon>
        <taxon>Viridiplantae</taxon>
        <taxon>Streptophyta</taxon>
        <taxon>Embryophyta</taxon>
        <taxon>Tracheophyta</taxon>
        <taxon>Spermatophyta</taxon>
        <taxon>Magnoliopsida</taxon>
        <taxon>Liliopsida</taxon>
        <taxon>Zingiberales</taxon>
        <taxon>Musaceae</taxon>
        <taxon>Musa</taxon>
    </lineage>
</organism>
<dbReference type="Proteomes" id="UP001055439">
    <property type="component" value="Chromosome 1"/>
</dbReference>
<dbReference type="EMBL" id="CP097502">
    <property type="protein sequence ID" value="URD72625.1"/>
    <property type="molecule type" value="Genomic_DNA"/>
</dbReference>
<name>A0A9E7E8S2_9LILI</name>